<evidence type="ECO:0000256" key="1">
    <source>
        <dbReference type="SAM" id="MobiDB-lite"/>
    </source>
</evidence>
<evidence type="ECO:0000313" key="2">
    <source>
        <dbReference type="EMBL" id="CAL1381880.1"/>
    </source>
</evidence>
<name>A0AAV2E8M2_9ROSI</name>
<feature type="compositionally biased region" description="Basic and acidic residues" evidence="1">
    <location>
        <begin position="38"/>
        <end position="48"/>
    </location>
</feature>
<organism evidence="2 3">
    <name type="scientific">Linum trigynum</name>
    <dbReference type="NCBI Taxonomy" id="586398"/>
    <lineage>
        <taxon>Eukaryota</taxon>
        <taxon>Viridiplantae</taxon>
        <taxon>Streptophyta</taxon>
        <taxon>Embryophyta</taxon>
        <taxon>Tracheophyta</taxon>
        <taxon>Spermatophyta</taxon>
        <taxon>Magnoliopsida</taxon>
        <taxon>eudicotyledons</taxon>
        <taxon>Gunneridae</taxon>
        <taxon>Pentapetalae</taxon>
        <taxon>rosids</taxon>
        <taxon>fabids</taxon>
        <taxon>Malpighiales</taxon>
        <taxon>Linaceae</taxon>
        <taxon>Linum</taxon>
    </lineage>
</organism>
<evidence type="ECO:0000313" key="3">
    <source>
        <dbReference type="Proteomes" id="UP001497516"/>
    </source>
</evidence>
<dbReference type="AlphaFoldDB" id="A0AAV2E8M2"/>
<gene>
    <name evidence="2" type="ORF">LTRI10_LOCUS23233</name>
</gene>
<dbReference type="EMBL" id="OZ034817">
    <property type="protein sequence ID" value="CAL1381880.1"/>
    <property type="molecule type" value="Genomic_DNA"/>
</dbReference>
<accession>A0AAV2E8M2</accession>
<proteinExistence type="predicted"/>
<feature type="compositionally biased region" description="Gly residues" evidence="1">
    <location>
        <begin position="28"/>
        <end position="37"/>
    </location>
</feature>
<dbReference type="Proteomes" id="UP001497516">
    <property type="component" value="Chromosome 4"/>
</dbReference>
<keyword evidence="3" id="KW-1185">Reference proteome</keyword>
<reference evidence="2 3" key="1">
    <citation type="submission" date="2024-04" db="EMBL/GenBank/DDBJ databases">
        <authorList>
            <person name="Fracassetti M."/>
        </authorList>
    </citation>
    <scope>NUCLEOTIDE SEQUENCE [LARGE SCALE GENOMIC DNA]</scope>
</reference>
<protein>
    <submittedName>
        <fullName evidence="2">Uncharacterized protein</fullName>
    </submittedName>
</protein>
<sequence>MTLPPGMVGKDGFNEGCQSLQWAKEWGKSGGEWGRGMGEVKDGEEVGKVRDGEEVGEVALYSHTSPPSNTSTLVT</sequence>
<feature type="region of interest" description="Disordered" evidence="1">
    <location>
        <begin position="28"/>
        <end position="48"/>
    </location>
</feature>